<proteinExistence type="predicted"/>
<evidence type="ECO:0000313" key="3">
    <source>
        <dbReference type="EMBL" id="MFC3085728.1"/>
    </source>
</evidence>
<feature type="signal peptide" evidence="1">
    <location>
        <begin position="1"/>
        <end position="26"/>
    </location>
</feature>
<dbReference type="InterPro" id="IPR006311">
    <property type="entry name" value="TAT_signal"/>
</dbReference>
<keyword evidence="1" id="KW-0732">Signal</keyword>
<dbReference type="PROSITE" id="PS51318">
    <property type="entry name" value="TAT"/>
    <property type="match status" value="1"/>
</dbReference>
<dbReference type="Gene3D" id="1.50.10.140">
    <property type="match status" value="1"/>
</dbReference>
<dbReference type="Pfam" id="PF11329">
    <property type="entry name" value="DUF3131"/>
    <property type="match status" value="1"/>
</dbReference>
<feature type="domain" description="DUF3131" evidence="2">
    <location>
        <begin position="469"/>
        <end position="829"/>
    </location>
</feature>
<name>A0ABV7DRP5_9RHOB</name>
<sequence length="831" mass="88091">MIRLTRRRLLQGGAALLPLLGGAARAQGGVARVSLLLDGIGPGMDPGLVERIATTFLAAGLPLTCVADLAGLTAPGVGHAPLCDLLARLARQEPGLFDLALPIGMTGRNERYYQLRRAGALRDAVVRAFAEGPAADHSFPVVTLVDRGDVADIDHTAFRGAGFRVHLRAGDGPFTPGVAGRGELVATGGIWTRLDAPGLEARIGAALAGGGDVLLALSLAGGAAKALAESAAGIAALLSEGLREGRIDMASPARRRLYAGTGLTLDVALLVETGFIQEEREAALAFVRELAGAGVPLTLAGRAEEFGELPGTVHFCATSATDTSPPLPQCIEDGARPDEGAITLHLSAEPAVWPRQGIGADGRLRLTLRELGPAGPDAVLRLSALEDHVIVIRPEHVLQPVLRAGMVQRFLQAAQSRQAFFHTLPGLASHLVAAEPVLERLWSLRRRRLTDPVLARSPDAGERARLMADARLAWRFIERFTDPETGLCAGTVQQGRTRIVNREATMWDLASQLHGIRVARQLALIDADEARARVALLVDNLPLAQVDGHPLPPAMFRTDDRAVVTPGFDICDAGRFAVALDATVTAGLLERERAVSVLAGWDLAAALPGGRPHSHVLGRWIDTTASHCTAYIQRGLAPWGFGMVSPLAGPGTGSAADRQIGVLYDVAAIAPVGVEPVLLDLIEQGPEPKAELIAEVLFDAQLDWFETTGRMKCASEAPLNFAPWFSYQGLRVGQLGPAAWVVRALGEAPEHDTEEFRDRAELLSAKSAYLWAALRSHPYCDALLAIMRDKARIEGLGFSVGVFTGTMQAMPDYTDLNTNGVILAAIGHALR</sequence>
<evidence type="ECO:0000313" key="4">
    <source>
        <dbReference type="Proteomes" id="UP001595445"/>
    </source>
</evidence>
<feature type="chain" id="PRO_5047302759" evidence="1">
    <location>
        <begin position="27"/>
        <end position="831"/>
    </location>
</feature>
<accession>A0ABV7DRP5</accession>
<comment type="caution">
    <text evidence="3">The sequence shown here is derived from an EMBL/GenBank/DDBJ whole genome shotgun (WGS) entry which is preliminary data.</text>
</comment>
<gene>
    <name evidence="3" type="ORF">ACFOD6_06660</name>
</gene>
<dbReference type="Proteomes" id="UP001595445">
    <property type="component" value="Unassembled WGS sequence"/>
</dbReference>
<evidence type="ECO:0000259" key="2">
    <source>
        <dbReference type="Pfam" id="PF11329"/>
    </source>
</evidence>
<dbReference type="InterPro" id="IPR021478">
    <property type="entry name" value="DUF3131"/>
</dbReference>
<keyword evidence="4" id="KW-1185">Reference proteome</keyword>
<dbReference type="EMBL" id="JBHRSM010000011">
    <property type="protein sequence ID" value="MFC3085728.1"/>
    <property type="molecule type" value="Genomic_DNA"/>
</dbReference>
<dbReference type="RefSeq" id="WP_197641986.1">
    <property type="nucleotide sequence ID" value="NZ_JAEACP010000002.1"/>
</dbReference>
<protein>
    <submittedName>
        <fullName evidence="3">DUF3131 domain-containing protein</fullName>
    </submittedName>
</protein>
<organism evidence="3 4">
    <name type="scientific">Tabrizicola soli</name>
    <dbReference type="NCBI Taxonomy" id="2185115"/>
    <lineage>
        <taxon>Bacteria</taxon>
        <taxon>Pseudomonadati</taxon>
        <taxon>Pseudomonadota</taxon>
        <taxon>Alphaproteobacteria</taxon>
        <taxon>Rhodobacterales</taxon>
        <taxon>Paracoccaceae</taxon>
        <taxon>Tabrizicola</taxon>
    </lineage>
</organism>
<evidence type="ECO:0000256" key="1">
    <source>
        <dbReference type="SAM" id="SignalP"/>
    </source>
</evidence>
<reference evidence="4" key="1">
    <citation type="journal article" date="2019" name="Int. J. Syst. Evol. Microbiol.">
        <title>The Global Catalogue of Microorganisms (GCM) 10K type strain sequencing project: providing services to taxonomists for standard genome sequencing and annotation.</title>
        <authorList>
            <consortium name="The Broad Institute Genomics Platform"/>
            <consortium name="The Broad Institute Genome Sequencing Center for Infectious Disease"/>
            <person name="Wu L."/>
            <person name="Ma J."/>
        </authorList>
    </citation>
    <scope>NUCLEOTIDE SEQUENCE [LARGE SCALE GENOMIC DNA]</scope>
    <source>
        <strain evidence="4">KCTC 62102</strain>
    </source>
</reference>